<proteinExistence type="inferred from homology"/>
<keyword evidence="5" id="KW-1015">Disulfide bond</keyword>
<dbReference type="GeneID" id="136811926"/>
<evidence type="ECO:0000256" key="5">
    <source>
        <dbReference type="ARBA" id="ARBA00023157"/>
    </source>
</evidence>
<dbReference type="AlphaFoldDB" id="A0A7M5XMY8"/>
<dbReference type="GO" id="GO:0016671">
    <property type="term" value="F:oxidoreductase activity, acting on a sulfur group of donors, disulfide as acceptor"/>
    <property type="evidence" value="ECO:0007669"/>
    <property type="project" value="InterPro"/>
</dbReference>
<dbReference type="EnsemblMetazoa" id="CLYHEMT025974.1">
    <property type="protein sequence ID" value="CLYHEMP025974.1"/>
    <property type="gene ID" value="CLYHEMG025974"/>
</dbReference>
<evidence type="ECO:0000259" key="8">
    <source>
        <dbReference type="PROSITE" id="PS51110"/>
    </source>
</evidence>
<evidence type="ECO:0000256" key="3">
    <source>
        <dbReference type="ARBA" id="ARBA00022525"/>
    </source>
</evidence>
<name>A0A7M5XMY8_9CNID</name>
<accession>A0A7M5XMY8</accession>
<feature type="chain" id="PRO_5029581774" description="Saposin A-type domain-containing protein" evidence="7">
    <location>
        <begin position="22"/>
        <end position="258"/>
    </location>
</feature>
<dbReference type="GO" id="GO:0005576">
    <property type="term" value="C:extracellular region"/>
    <property type="evidence" value="ECO:0007669"/>
    <property type="project" value="UniProtKB-SubCell"/>
</dbReference>
<dbReference type="PANTHER" id="PTHR13234:SF8">
    <property type="entry name" value="GAMMA-INTERFERON-INDUCIBLE LYSOSOMAL THIOL REDUCTASE"/>
    <property type="match status" value="1"/>
</dbReference>
<dbReference type="Pfam" id="PF02199">
    <property type="entry name" value="SapA"/>
    <property type="match status" value="1"/>
</dbReference>
<comment type="subcellular location">
    <subcellularLocation>
        <location evidence="1">Secreted</location>
    </subcellularLocation>
</comment>
<feature type="domain" description="Saposin A-type" evidence="8">
    <location>
        <begin position="25"/>
        <end position="65"/>
    </location>
</feature>
<evidence type="ECO:0000313" key="9">
    <source>
        <dbReference type="EnsemblMetazoa" id="CLYHEMP025974.1"/>
    </source>
</evidence>
<evidence type="ECO:0000256" key="1">
    <source>
        <dbReference type="ARBA" id="ARBA00004613"/>
    </source>
</evidence>
<comment type="similarity">
    <text evidence="2">Belongs to the GILT family.</text>
</comment>
<dbReference type="PANTHER" id="PTHR13234">
    <property type="entry name" value="GAMMA-INTERFERON INDUCIBLE LYSOSOMAL THIOL REDUCTASE GILT"/>
    <property type="match status" value="1"/>
</dbReference>
<feature type="signal peptide" evidence="7">
    <location>
        <begin position="1"/>
        <end position="21"/>
    </location>
</feature>
<dbReference type="PROSITE" id="PS51110">
    <property type="entry name" value="SAP_A"/>
    <property type="match status" value="1"/>
</dbReference>
<evidence type="ECO:0000313" key="10">
    <source>
        <dbReference type="Proteomes" id="UP000594262"/>
    </source>
</evidence>
<evidence type="ECO:0000256" key="7">
    <source>
        <dbReference type="SAM" id="SignalP"/>
    </source>
</evidence>
<dbReference type="OrthoDB" id="958254at2759"/>
<dbReference type="RefSeq" id="XP_066924640.1">
    <property type="nucleotide sequence ID" value="XM_067068539.1"/>
</dbReference>
<dbReference type="Pfam" id="PF03227">
    <property type="entry name" value="GILT"/>
    <property type="match status" value="1"/>
</dbReference>
<evidence type="ECO:0000256" key="6">
    <source>
        <dbReference type="ARBA" id="ARBA00023180"/>
    </source>
</evidence>
<keyword evidence="10" id="KW-1185">Reference proteome</keyword>
<dbReference type="InterPro" id="IPR004911">
    <property type="entry name" value="Interferon-induced_GILT"/>
</dbReference>
<protein>
    <recommendedName>
        <fullName evidence="8">Saposin A-type domain-containing protein</fullName>
    </recommendedName>
</protein>
<evidence type="ECO:0000256" key="4">
    <source>
        <dbReference type="ARBA" id="ARBA00022729"/>
    </source>
</evidence>
<organism evidence="9 10">
    <name type="scientific">Clytia hemisphaerica</name>
    <dbReference type="NCBI Taxonomy" id="252671"/>
    <lineage>
        <taxon>Eukaryota</taxon>
        <taxon>Metazoa</taxon>
        <taxon>Cnidaria</taxon>
        <taxon>Hydrozoa</taxon>
        <taxon>Hydroidolina</taxon>
        <taxon>Leptothecata</taxon>
        <taxon>Obeliida</taxon>
        <taxon>Clytiidae</taxon>
        <taxon>Clytia</taxon>
    </lineage>
</organism>
<evidence type="ECO:0000256" key="2">
    <source>
        <dbReference type="ARBA" id="ARBA00005679"/>
    </source>
</evidence>
<sequence length="258" mass="29438">MTNLCITTASFLLSSLFVVQSSPVQLNADPCQRDGPEYWCRNQQTATECGVLNFCKKRGFNLAAIPNNVVKPLQFELYFESLCPDCRNFFKEQLWPAYQQLYDTGIFDITLYSYGNANEKKEGGNWVFTCQHGAKECQLNLLETCALHMLTHPNQFMPYIHCIELDPSLARAKQCADEMRIERQPIFKCYNGSEGNFLEHQVAVKTDSLEPKHTWVPWIVLDGAHTKEIQDAATTNLSKLLCEQYKGTTPDACNNIMR</sequence>
<dbReference type="Proteomes" id="UP000594262">
    <property type="component" value="Unplaced"/>
</dbReference>
<reference evidence="9" key="1">
    <citation type="submission" date="2021-01" db="UniProtKB">
        <authorList>
            <consortium name="EnsemblMetazoa"/>
        </authorList>
    </citation>
    <scope>IDENTIFICATION</scope>
</reference>
<keyword evidence="3" id="KW-0964">Secreted</keyword>
<keyword evidence="6" id="KW-0325">Glycoprotein</keyword>
<dbReference type="InterPro" id="IPR003119">
    <property type="entry name" value="SAP_A"/>
</dbReference>
<keyword evidence="4 7" id="KW-0732">Signal</keyword>